<name>D2VM89_NAEGR</name>
<dbReference type="PANTHER" id="PTHR46321">
    <property type="entry name" value="KIF1-BINDING PROTEIN"/>
    <property type="match status" value="1"/>
</dbReference>
<evidence type="ECO:0000256" key="5">
    <source>
        <dbReference type="ARBA" id="ARBA00023212"/>
    </source>
</evidence>
<feature type="coiled-coil region" evidence="7">
    <location>
        <begin position="425"/>
        <end position="452"/>
    </location>
</feature>
<dbReference type="RefSeq" id="XP_002674764.1">
    <property type="nucleotide sequence ID" value="XM_002674718.1"/>
</dbReference>
<comment type="subcellular location">
    <subcellularLocation>
        <location evidence="1">Cytoplasm</location>
        <location evidence="1">Cytoskeleton</location>
    </subcellularLocation>
</comment>
<evidence type="ECO:0000313" key="9">
    <source>
        <dbReference type="EMBL" id="EFC42020.1"/>
    </source>
</evidence>
<proteinExistence type="inferred from homology"/>
<sequence>MSLLPEEATIIDPATQNTSNNTMMSKTTSDDEQIEKINKGIAEAIELAETEPEDEEQPYSNKYKARDDLEAMAKELVGNEKLKCLFGKVLLNIAKICYDTDEVSSAENHLIKAINCIGDHTKGNVCETKKTGTTNEPVSSLVSIHECLISDTTTPTQLKYIHNMTESYNYLGAIWSKRNDFEKAREYLKRAEDIYSFFKQNEQEVDQQVAKNMEGAFTLTAYYLAQVSTEPKLAARYCYLTLQRQLDSGLEFNKIDWAENCLQLSAFFLDALDYKTALHFIKAAEYVLLQNPSGSTIEQEVVAKVAMAKGKLCLDKLIYSKSWVELNESNRISEGILAVAEDGKKEIIQKRHDFDTFYFNNIPIEHNEADSYVCRNFSEALEIFREGKKCFEKSMEYYVIDGFVTDHIKLQQDLSSLYKLIIFFEENLDRKIGMHERRLDLLEKNIDELNVAHYRSILKQIAFEVGETYVSIFELLLLKNKLKDKYKEASMKKINTIISKTITIFGKFSELFVESSKVNIEDENKPAYFRSRLIVARMYYNYISSDPTKTIERFENRVRVGTTNGLASPSEN</sequence>
<dbReference type="KEGG" id="ngr:NAEGRDRAFT_70052"/>
<evidence type="ECO:0000313" key="10">
    <source>
        <dbReference type="Proteomes" id="UP000006671"/>
    </source>
</evidence>
<comment type="similarity">
    <text evidence="2">Belongs to the KIF-binding protein family.</text>
</comment>
<dbReference type="eggNOG" id="ENOG502QPZT">
    <property type="taxonomic scope" value="Eukaryota"/>
</dbReference>
<dbReference type="EMBL" id="GG738882">
    <property type="protein sequence ID" value="EFC42020.1"/>
    <property type="molecule type" value="Genomic_DNA"/>
</dbReference>
<evidence type="ECO:0000256" key="6">
    <source>
        <dbReference type="PROSITE-ProRule" id="PRU00339"/>
    </source>
</evidence>
<evidence type="ECO:0000256" key="1">
    <source>
        <dbReference type="ARBA" id="ARBA00004245"/>
    </source>
</evidence>
<dbReference type="Proteomes" id="UP000006671">
    <property type="component" value="Unassembled WGS sequence"/>
</dbReference>
<dbReference type="InterPro" id="IPR019734">
    <property type="entry name" value="TPR_rpt"/>
</dbReference>
<dbReference type="PROSITE" id="PS50005">
    <property type="entry name" value="TPR"/>
    <property type="match status" value="1"/>
</dbReference>
<evidence type="ECO:0000256" key="7">
    <source>
        <dbReference type="SAM" id="Coils"/>
    </source>
</evidence>
<dbReference type="OrthoDB" id="409897at2759"/>
<evidence type="ECO:0000256" key="3">
    <source>
        <dbReference type="ARBA" id="ARBA00016840"/>
    </source>
</evidence>
<evidence type="ECO:0000256" key="4">
    <source>
        <dbReference type="ARBA" id="ARBA00022490"/>
    </source>
</evidence>
<dbReference type="SMART" id="SM00028">
    <property type="entry name" value="TPR"/>
    <property type="match status" value="2"/>
</dbReference>
<dbReference type="VEuPathDB" id="AmoebaDB:NAEGRDRAFT_70052"/>
<dbReference type="GO" id="GO:0005856">
    <property type="term" value="C:cytoskeleton"/>
    <property type="evidence" value="ECO:0007669"/>
    <property type="project" value="UniProtKB-SubCell"/>
</dbReference>
<dbReference type="AlphaFoldDB" id="D2VM89"/>
<dbReference type="Gene3D" id="1.25.40.10">
    <property type="entry name" value="Tetratricopeptide repeat domain"/>
    <property type="match status" value="1"/>
</dbReference>
<dbReference type="GeneID" id="8851561"/>
<feature type="repeat" description="TPR" evidence="6">
    <location>
        <begin position="165"/>
        <end position="198"/>
    </location>
</feature>
<gene>
    <name evidence="9" type="ORF">NAEGRDRAFT_70052</name>
</gene>
<protein>
    <recommendedName>
        <fullName evidence="3">KIF-binding protein</fullName>
    </recommendedName>
</protein>
<evidence type="ECO:0000256" key="8">
    <source>
        <dbReference type="SAM" id="MobiDB-lite"/>
    </source>
</evidence>
<dbReference type="PANTHER" id="PTHR46321:SF1">
    <property type="entry name" value="KIF-BINDING PROTEIN"/>
    <property type="match status" value="1"/>
</dbReference>
<organism evidence="10">
    <name type="scientific">Naegleria gruberi</name>
    <name type="common">Amoeba</name>
    <dbReference type="NCBI Taxonomy" id="5762"/>
    <lineage>
        <taxon>Eukaryota</taxon>
        <taxon>Discoba</taxon>
        <taxon>Heterolobosea</taxon>
        <taxon>Tetramitia</taxon>
        <taxon>Eutetramitia</taxon>
        <taxon>Vahlkampfiidae</taxon>
        <taxon>Naegleria</taxon>
    </lineage>
</organism>
<dbReference type="InterPro" id="IPR011990">
    <property type="entry name" value="TPR-like_helical_dom_sf"/>
</dbReference>
<dbReference type="InParanoid" id="D2VM89"/>
<feature type="compositionally biased region" description="Low complexity" evidence="8">
    <location>
        <begin position="15"/>
        <end position="27"/>
    </location>
</feature>
<keyword evidence="4" id="KW-0963">Cytoplasm</keyword>
<keyword evidence="6" id="KW-0802">TPR repeat</keyword>
<keyword evidence="5" id="KW-0206">Cytoskeleton</keyword>
<dbReference type="Pfam" id="PF12309">
    <property type="entry name" value="KBP_C"/>
    <property type="match status" value="1"/>
</dbReference>
<dbReference type="SUPFAM" id="SSF48452">
    <property type="entry name" value="TPR-like"/>
    <property type="match status" value="1"/>
</dbReference>
<reference evidence="9 10" key="1">
    <citation type="journal article" date="2010" name="Cell">
        <title>The genome of Naegleria gruberi illuminates early eukaryotic versatility.</title>
        <authorList>
            <person name="Fritz-Laylin L.K."/>
            <person name="Prochnik S.E."/>
            <person name="Ginger M.L."/>
            <person name="Dacks J.B."/>
            <person name="Carpenter M.L."/>
            <person name="Field M.C."/>
            <person name="Kuo A."/>
            <person name="Paredez A."/>
            <person name="Chapman J."/>
            <person name="Pham J."/>
            <person name="Shu S."/>
            <person name="Neupane R."/>
            <person name="Cipriano M."/>
            <person name="Mancuso J."/>
            <person name="Tu H."/>
            <person name="Salamov A."/>
            <person name="Lindquist E."/>
            <person name="Shapiro H."/>
            <person name="Lucas S."/>
            <person name="Grigoriev I.V."/>
            <person name="Cande W.Z."/>
            <person name="Fulton C."/>
            <person name="Rokhsar D.S."/>
            <person name="Dawson S.C."/>
        </authorList>
    </citation>
    <scope>NUCLEOTIDE SEQUENCE [LARGE SCALE GENOMIC DNA]</scope>
    <source>
        <strain evidence="9 10">NEG-M</strain>
    </source>
</reference>
<evidence type="ECO:0000256" key="2">
    <source>
        <dbReference type="ARBA" id="ARBA00010305"/>
    </source>
</evidence>
<dbReference type="InterPro" id="IPR022083">
    <property type="entry name" value="KBP"/>
</dbReference>
<keyword evidence="10" id="KW-1185">Reference proteome</keyword>
<dbReference type="OMA" id="TIMSECA"/>
<feature type="region of interest" description="Disordered" evidence="8">
    <location>
        <begin position="1"/>
        <end position="32"/>
    </location>
</feature>
<accession>D2VM89</accession>
<keyword evidence="7" id="KW-0175">Coiled coil</keyword>